<accession>G0LYA9</accession>
<dbReference type="EMBL" id="FR874192">
    <property type="protein sequence ID" value="CCC15206.1"/>
    <property type="molecule type" value="Genomic_DNA"/>
</dbReference>
<evidence type="ECO:0000313" key="1">
    <source>
        <dbReference type="EMBL" id="CCC15206.1"/>
    </source>
</evidence>
<protein>
    <submittedName>
        <fullName evidence="1">Major facilitator superfamily permease</fullName>
    </submittedName>
</protein>
<name>G0LYA9_9LACO</name>
<gene>
    <name evidence="1" type="primary">lmr</name>
</gene>
<sequence>MAHCGNNTVVANEIPTTIPRFRANELIPPAMPKSLGSTEPITSALLGAWTSK</sequence>
<feature type="non-terminal residue" evidence="1">
    <location>
        <position position="52"/>
    </location>
</feature>
<proteinExistence type="predicted"/>
<reference evidence="1" key="1">
    <citation type="journal article" date="2011" name="Appl. Environ. Microbiol.">
        <title>Genetic screening of functional properties of lactic Acid bacteria in a fermented pearl millet slurry and in the metagenome of fermented starchy foods.</title>
        <authorList>
            <person name="Turpin W."/>
            <person name="Humblot C."/>
            <person name="Guyot J.P."/>
        </authorList>
    </citation>
    <scope>NUCLEOTIDE SEQUENCE</scope>
    <source>
        <strain evidence="1">4.4</strain>
    </source>
</reference>
<organism evidence="1">
    <name type="scientific">Lactiplantibacillus paraplantarum</name>
    <dbReference type="NCBI Taxonomy" id="60520"/>
    <lineage>
        <taxon>Bacteria</taxon>
        <taxon>Bacillati</taxon>
        <taxon>Bacillota</taxon>
        <taxon>Bacilli</taxon>
        <taxon>Lactobacillales</taxon>
        <taxon>Lactobacillaceae</taxon>
        <taxon>Lactiplantibacillus</taxon>
    </lineage>
</organism>
<feature type="non-terminal residue" evidence="1">
    <location>
        <position position="1"/>
    </location>
</feature>
<dbReference type="AlphaFoldDB" id="G0LYA9"/>